<keyword evidence="3" id="KW-1185">Reference proteome</keyword>
<feature type="compositionally biased region" description="Low complexity" evidence="1">
    <location>
        <begin position="7"/>
        <end position="19"/>
    </location>
</feature>
<reference evidence="2 3" key="1">
    <citation type="submission" date="2017-06" db="EMBL/GenBank/DDBJ databases">
        <title>A platform for efficient transgenesis in Macrostomum lignano, a flatworm model organism for stem cell research.</title>
        <authorList>
            <person name="Berezikov E."/>
        </authorList>
    </citation>
    <scope>NUCLEOTIDE SEQUENCE [LARGE SCALE GENOMIC DNA]</scope>
    <source>
        <strain evidence="2">DV1</strain>
        <tissue evidence="2">Whole organism</tissue>
    </source>
</reference>
<dbReference type="OrthoDB" id="428342at2759"/>
<dbReference type="STRING" id="282301.A0A267H5H1"/>
<feature type="compositionally biased region" description="Pro residues" evidence="1">
    <location>
        <begin position="20"/>
        <end position="32"/>
    </location>
</feature>
<dbReference type="PANTHER" id="PTHR21581:SF6">
    <property type="entry name" value="TRAFFICKING PROTEIN PARTICLE COMPLEX SUBUNIT 12"/>
    <property type="match status" value="1"/>
</dbReference>
<dbReference type="Proteomes" id="UP000215902">
    <property type="component" value="Unassembled WGS sequence"/>
</dbReference>
<dbReference type="GO" id="GO:0005794">
    <property type="term" value="C:Golgi apparatus"/>
    <property type="evidence" value="ECO:0007669"/>
    <property type="project" value="TreeGrafter"/>
</dbReference>
<feature type="compositionally biased region" description="Polar residues" evidence="1">
    <location>
        <begin position="137"/>
        <end position="150"/>
    </location>
</feature>
<sequence>LPDPDTDAAAAAAVDAPSLAPAPPHGPLPPMRPVVKSDSQVNVGFNVAASVATADSTETAAAVTYSNPLVDEDDLGNEFNIGGPAAGATSEPGLLDTDVASAEAAEIPDTVGGLAPQQQPQGPSEDPPSIIRVVRPRTTSETYEASTEVSRAQDEPSPTPPLQQKQQPLSVADYFADLQMGSGAEGAGFLDGAAEPDSTTGESEADMFTDSIRSGEAERRMDAWLPSEATRQLLDGLVAGKVDPAKVDPGQLTRPSLQHLQQQQQQPQANPMRDLLLRFCGEAIARGCAPNADSVPQDSTGAAQLFRAGCYRACLDLLARLLLQHHQQHQLHTPASLRLWFARLALLVRTRQLSTAETELLAFRNLDGPDLYYEFYPGQYPGRRGSMVPFGMRLLHAELGGASALARLYFLSAVIDRMLCNLQAGLSEAGLDLPPMTAEQRRASLELWQRRKAAVLYSVANNLATVAKDHAAAARVYGQLLTLDPGNSERICAALGRLSMQVGDLQSARHHLGRCAQSAPAERRDFYAAQLAVTSADWATAQRLFRSALDSNPGNMLAANNLAVICLYTGQLREAIRLLESLLERQPKLAIHEGLVFNLCTMYDLESSKSVGKKTRLLETVARHRGDNFDVAAFKF</sequence>
<dbReference type="PANTHER" id="PTHR21581">
    <property type="entry name" value="D-ALANYL-D-ALANINE CARBOXYPEPTIDASE"/>
    <property type="match status" value="1"/>
</dbReference>
<dbReference type="SUPFAM" id="SSF48452">
    <property type="entry name" value="TPR-like"/>
    <property type="match status" value="1"/>
</dbReference>
<feature type="region of interest" description="Disordered" evidence="1">
    <location>
        <begin position="1"/>
        <end position="35"/>
    </location>
</feature>
<dbReference type="InterPro" id="IPR011990">
    <property type="entry name" value="TPR-like_helical_dom_sf"/>
</dbReference>
<dbReference type="EMBL" id="NIVC01000024">
    <property type="protein sequence ID" value="PAA93551.1"/>
    <property type="molecule type" value="Genomic_DNA"/>
</dbReference>
<proteinExistence type="predicted"/>
<dbReference type="AlphaFoldDB" id="A0A267H5H1"/>
<gene>
    <name evidence="2" type="ORF">BOX15_Mlig013481g3</name>
</gene>
<organism evidence="2 3">
    <name type="scientific">Macrostomum lignano</name>
    <dbReference type="NCBI Taxonomy" id="282301"/>
    <lineage>
        <taxon>Eukaryota</taxon>
        <taxon>Metazoa</taxon>
        <taxon>Spiralia</taxon>
        <taxon>Lophotrochozoa</taxon>
        <taxon>Platyhelminthes</taxon>
        <taxon>Rhabditophora</taxon>
        <taxon>Macrostomorpha</taxon>
        <taxon>Macrostomida</taxon>
        <taxon>Macrostomidae</taxon>
        <taxon>Macrostomum</taxon>
    </lineage>
</organism>
<protein>
    <submittedName>
        <fullName evidence="2">Uncharacterized protein</fullName>
    </submittedName>
</protein>
<feature type="non-terminal residue" evidence="2">
    <location>
        <position position="1"/>
    </location>
</feature>
<evidence type="ECO:0000256" key="1">
    <source>
        <dbReference type="SAM" id="MobiDB-lite"/>
    </source>
</evidence>
<feature type="region of interest" description="Disordered" evidence="1">
    <location>
        <begin position="75"/>
        <end position="168"/>
    </location>
</feature>
<feature type="compositionally biased region" description="Low complexity" evidence="1">
    <location>
        <begin position="112"/>
        <end position="123"/>
    </location>
</feature>
<dbReference type="GO" id="GO:0030008">
    <property type="term" value="C:TRAPP complex"/>
    <property type="evidence" value="ECO:0007669"/>
    <property type="project" value="TreeGrafter"/>
</dbReference>
<name>A0A267H5H1_9PLAT</name>
<dbReference type="Gene3D" id="1.25.40.10">
    <property type="entry name" value="Tetratricopeptide repeat domain"/>
    <property type="match status" value="1"/>
</dbReference>
<evidence type="ECO:0000313" key="2">
    <source>
        <dbReference type="EMBL" id="PAA93551.1"/>
    </source>
</evidence>
<evidence type="ECO:0000313" key="3">
    <source>
        <dbReference type="Proteomes" id="UP000215902"/>
    </source>
</evidence>
<comment type="caution">
    <text evidence="2">The sequence shown here is derived from an EMBL/GenBank/DDBJ whole genome shotgun (WGS) entry which is preliminary data.</text>
</comment>
<accession>A0A267H5H1</accession>
<dbReference type="Pfam" id="PF14559">
    <property type="entry name" value="TPR_19"/>
    <property type="match status" value="1"/>
</dbReference>